<feature type="domain" description="Sigma-54 factor interaction" evidence="17">
    <location>
        <begin position="140"/>
        <end position="368"/>
    </location>
</feature>
<comment type="caution">
    <text evidence="19">The sequence shown here is derived from an EMBL/GenBank/DDBJ whole genome shotgun (WGS) entry which is preliminary data.</text>
</comment>
<dbReference type="OrthoDB" id="9802388at2"/>
<dbReference type="Gene3D" id="3.40.50.300">
    <property type="entry name" value="P-loop containing nucleotide triphosphate hydrolases"/>
    <property type="match status" value="1"/>
</dbReference>
<keyword evidence="10 16" id="KW-0238">DNA-binding</keyword>
<dbReference type="GO" id="GO:0005737">
    <property type="term" value="C:cytoplasm"/>
    <property type="evidence" value="ECO:0007669"/>
    <property type="project" value="UniProtKB-SubCell"/>
</dbReference>
<dbReference type="Gene3D" id="3.40.50.2300">
    <property type="match status" value="1"/>
</dbReference>
<dbReference type="InterPro" id="IPR027417">
    <property type="entry name" value="P-loop_NTPase"/>
</dbReference>
<dbReference type="SUPFAM" id="SSF52172">
    <property type="entry name" value="CheY-like"/>
    <property type="match status" value="1"/>
</dbReference>
<feature type="domain" description="Response regulatory" evidence="18">
    <location>
        <begin position="5"/>
        <end position="119"/>
    </location>
</feature>
<dbReference type="EMBL" id="VTWH01000002">
    <property type="protein sequence ID" value="KAA0970345.1"/>
    <property type="molecule type" value="Genomic_DNA"/>
</dbReference>
<name>A0A5B0DWW3_9HYPH</name>
<sequence>MAAAQILVADDDAAIRTVLSQALLRAGFEVRVTSNIATLWRWVAGGEGDLVITDVLMPDGDIFDVLPRMRNTRPDLPVVVMSAQNTFMTAIKASERGAYDYVPKPFDLGELVAIVRRALAEPKSRLRADATDSQSEAMPLVGRSPAMQDIYRALARMMQTDLTVLITGESGTGKELVARALHDYGRRSKGPFVAINMAAIPRDLIESELFGHEKGAFTGAQARASGRFEQAEGGTLFLDEIGDMPMEAQTRLLRVLQQGEYTVVGGRTPITADVRIVAATNKDLRQLIQRGQFREDLFYRLNVVPLRLPPLRERIEDLADLTRHFFAQVQNEGLPRKTLGKGALDVMRRHSWPGNVRELENLVRRLSALYPQDEITADLVEHEISSDFVRNTADEPENGKAVDLSASVERYLADYFNSFGDDLPPPGLHGRILREIEYPLIAAALAATRGNQVKAADLLGVNRNTLRKKIRDLDVMVVRSIR</sequence>
<keyword evidence="8 16" id="KW-0902">Two-component regulatory system</keyword>
<accession>A0A5B0DWW3</accession>
<dbReference type="InterPro" id="IPR025944">
    <property type="entry name" value="Sigma_54_int_dom_CS"/>
</dbReference>
<evidence type="ECO:0000256" key="10">
    <source>
        <dbReference type="ARBA" id="ARBA00023125"/>
    </source>
</evidence>
<dbReference type="InterPro" id="IPR011006">
    <property type="entry name" value="CheY-like_superfamily"/>
</dbReference>
<dbReference type="Gene3D" id="1.10.10.60">
    <property type="entry name" value="Homeodomain-like"/>
    <property type="match status" value="1"/>
</dbReference>
<keyword evidence="20" id="KW-1185">Reference proteome</keyword>
<keyword evidence="7 16" id="KW-0067">ATP-binding</keyword>
<evidence type="ECO:0000256" key="3">
    <source>
        <dbReference type="ARBA" id="ARBA00022490"/>
    </source>
</evidence>
<dbReference type="NCBIfam" id="TIGR01818">
    <property type="entry name" value="ntrC"/>
    <property type="match status" value="1"/>
</dbReference>
<dbReference type="SUPFAM" id="SSF46689">
    <property type="entry name" value="Homeodomain-like"/>
    <property type="match status" value="1"/>
</dbReference>
<dbReference type="PRINTS" id="PR01590">
    <property type="entry name" value="HTHFIS"/>
</dbReference>
<evidence type="ECO:0000256" key="1">
    <source>
        <dbReference type="ARBA" id="ARBA00004496"/>
    </source>
</evidence>
<dbReference type="Pfam" id="PF02954">
    <property type="entry name" value="HTH_8"/>
    <property type="match status" value="1"/>
</dbReference>
<keyword evidence="11 16" id="KW-0010">Activator</keyword>
<organism evidence="19 20">
    <name type="scientific">Aureimonas fodinaquatilis</name>
    <dbReference type="NCBI Taxonomy" id="2565783"/>
    <lineage>
        <taxon>Bacteria</taxon>
        <taxon>Pseudomonadati</taxon>
        <taxon>Pseudomonadota</taxon>
        <taxon>Alphaproteobacteria</taxon>
        <taxon>Hyphomicrobiales</taxon>
        <taxon>Aurantimonadaceae</taxon>
        <taxon>Aureimonas</taxon>
    </lineage>
</organism>
<evidence type="ECO:0000256" key="14">
    <source>
        <dbReference type="ARBA" id="ARBA00043886"/>
    </source>
</evidence>
<evidence type="ECO:0000313" key="19">
    <source>
        <dbReference type="EMBL" id="KAA0970345.1"/>
    </source>
</evidence>
<dbReference type="PROSITE" id="PS00675">
    <property type="entry name" value="SIGMA54_INTERACT_1"/>
    <property type="match status" value="1"/>
</dbReference>
<dbReference type="SMART" id="SM00382">
    <property type="entry name" value="AAA"/>
    <property type="match status" value="1"/>
</dbReference>
<dbReference type="RefSeq" id="WP_149299236.1">
    <property type="nucleotide sequence ID" value="NZ_VTWH01000002.1"/>
</dbReference>
<dbReference type="InterPro" id="IPR009057">
    <property type="entry name" value="Homeodomain-like_sf"/>
</dbReference>
<comment type="function">
    <text evidence="14 16">Member of the two-component regulatory system NtrB/NtrC, which controls expression of the nitrogen-regulated (ntr) genes in response to nitrogen limitation. Phosphorylated NtrC binds directly to DNA and stimulates the formation of open promoter-sigma54-RNA polymerase complexes.</text>
</comment>
<dbReference type="GO" id="GO:0006808">
    <property type="term" value="P:regulation of nitrogen utilization"/>
    <property type="evidence" value="ECO:0007669"/>
    <property type="project" value="UniProtKB-UniRule"/>
</dbReference>
<dbReference type="PROSITE" id="PS00676">
    <property type="entry name" value="SIGMA54_INTERACT_2"/>
    <property type="match status" value="1"/>
</dbReference>
<evidence type="ECO:0000256" key="6">
    <source>
        <dbReference type="ARBA" id="ARBA00022741"/>
    </source>
</evidence>
<dbReference type="GO" id="GO:0000156">
    <property type="term" value="F:phosphorelay response regulator activity"/>
    <property type="evidence" value="ECO:0007669"/>
    <property type="project" value="UniProtKB-UniRule"/>
</dbReference>
<dbReference type="GO" id="GO:0043565">
    <property type="term" value="F:sequence-specific DNA binding"/>
    <property type="evidence" value="ECO:0007669"/>
    <property type="project" value="InterPro"/>
</dbReference>
<dbReference type="PROSITE" id="PS00688">
    <property type="entry name" value="SIGMA54_INTERACT_3"/>
    <property type="match status" value="1"/>
</dbReference>
<evidence type="ECO:0000256" key="5">
    <source>
        <dbReference type="ARBA" id="ARBA00022553"/>
    </source>
</evidence>
<dbReference type="InterPro" id="IPR010114">
    <property type="entry name" value="Transcript_reg_NtrC"/>
</dbReference>
<dbReference type="GO" id="GO:0005524">
    <property type="term" value="F:ATP binding"/>
    <property type="evidence" value="ECO:0007669"/>
    <property type="project" value="UniProtKB-KW"/>
</dbReference>
<dbReference type="PANTHER" id="PTHR32071:SF95">
    <property type="entry name" value="DNA-BINDING TRANSCRIPTIONAL REGULATOR NTRC"/>
    <property type="match status" value="1"/>
</dbReference>
<dbReference type="InterPro" id="IPR003593">
    <property type="entry name" value="AAA+_ATPase"/>
</dbReference>
<dbReference type="Pfam" id="PF00072">
    <property type="entry name" value="Response_reg"/>
    <property type="match status" value="1"/>
</dbReference>
<keyword evidence="12 16" id="KW-0804">Transcription</keyword>
<dbReference type="InterPro" id="IPR058031">
    <property type="entry name" value="AAA_lid_NorR"/>
</dbReference>
<evidence type="ECO:0000256" key="11">
    <source>
        <dbReference type="ARBA" id="ARBA00023159"/>
    </source>
</evidence>
<dbReference type="SUPFAM" id="SSF52540">
    <property type="entry name" value="P-loop containing nucleoside triphosphate hydrolases"/>
    <property type="match status" value="1"/>
</dbReference>
<keyword evidence="3 16" id="KW-0963">Cytoplasm</keyword>
<keyword evidence="4 16" id="KW-0678">Repressor</keyword>
<dbReference type="GO" id="GO:0006355">
    <property type="term" value="P:regulation of DNA-templated transcription"/>
    <property type="evidence" value="ECO:0007669"/>
    <property type="project" value="InterPro"/>
</dbReference>
<reference evidence="19 20" key="1">
    <citation type="submission" date="2019-08" db="EMBL/GenBank/DDBJ databases">
        <title>Aureimonas fodiniaquatilis sp. nov., isolated from a coal mine wastewater.</title>
        <authorList>
            <person name="Kim W."/>
        </authorList>
    </citation>
    <scope>NUCLEOTIDE SEQUENCE [LARGE SCALE GENOMIC DNA]</scope>
    <source>
        <strain evidence="19 20">CAU 1482</strain>
    </source>
</reference>
<dbReference type="InterPro" id="IPR002078">
    <property type="entry name" value="Sigma_54_int"/>
</dbReference>
<evidence type="ECO:0000256" key="2">
    <source>
        <dbReference type="ARBA" id="ARBA00019059"/>
    </source>
</evidence>
<evidence type="ECO:0000256" key="8">
    <source>
        <dbReference type="ARBA" id="ARBA00023012"/>
    </source>
</evidence>
<dbReference type="AlphaFoldDB" id="A0A5B0DWW3"/>
<evidence type="ECO:0000256" key="4">
    <source>
        <dbReference type="ARBA" id="ARBA00022491"/>
    </source>
</evidence>
<evidence type="ECO:0000256" key="16">
    <source>
        <dbReference type="RuleBase" id="RU365013"/>
    </source>
</evidence>
<dbReference type="PROSITE" id="PS50110">
    <property type="entry name" value="RESPONSE_REGULATORY"/>
    <property type="match status" value="1"/>
</dbReference>
<keyword evidence="9 16" id="KW-0805">Transcription regulation</keyword>
<evidence type="ECO:0000256" key="7">
    <source>
        <dbReference type="ARBA" id="ARBA00022840"/>
    </source>
</evidence>
<keyword evidence="5 15" id="KW-0597">Phosphoprotein</keyword>
<dbReference type="Proteomes" id="UP000324738">
    <property type="component" value="Unassembled WGS sequence"/>
</dbReference>
<dbReference type="InterPro" id="IPR001789">
    <property type="entry name" value="Sig_transdc_resp-reg_receiver"/>
</dbReference>
<dbReference type="InterPro" id="IPR025662">
    <property type="entry name" value="Sigma_54_int_dom_ATP-bd_1"/>
</dbReference>
<dbReference type="InterPro" id="IPR025943">
    <property type="entry name" value="Sigma_54_int_dom_ATP-bd_2"/>
</dbReference>
<evidence type="ECO:0000259" key="18">
    <source>
        <dbReference type="PROSITE" id="PS50110"/>
    </source>
</evidence>
<dbReference type="CDD" id="cd00009">
    <property type="entry name" value="AAA"/>
    <property type="match status" value="1"/>
</dbReference>
<dbReference type="PANTHER" id="PTHR32071">
    <property type="entry name" value="TRANSCRIPTIONAL REGULATORY PROTEIN"/>
    <property type="match status" value="1"/>
</dbReference>
<evidence type="ECO:0000256" key="15">
    <source>
        <dbReference type="PROSITE-ProRule" id="PRU00169"/>
    </source>
</evidence>
<gene>
    <name evidence="16 19" type="primary">ntrC</name>
    <name evidence="19" type="ORF">FPY71_07425</name>
</gene>
<evidence type="ECO:0000256" key="9">
    <source>
        <dbReference type="ARBA" id="ARBA00023015"/>
    </source>
</evidence>
<evidence type="ECO:0000256" key="12">
    <source>
        <dbReference type="ARBA" id="ARBA00023163"/>
    </source>
</evidence>
<proteinExistence type="predicted"/>
<evidence type="ECO:0000256" key="13">
    <source>
        <dbReference type="ARBA" id="ARBA00023231"/>
    </source>
</evidence>
<evidence type="ECO:0000313" key="20">
    <source>
        <dbReference type="Proteomes" id="UP000324738"/>
    </source>
</evidence>
<feature type="modified residue" description="4-aspartylphosphate" evidence="15">
    <location>
        <position position="54"/>
    </location>
</feature>
<dbReference type="Gene3D" id="1.10.8.60">
    <property type="match status" value="1"/>
</dbReference>
<dbReference type="SMART" id="SM00448">
    <property type="entry name" value="REC"/>
    <property type="match status" value="1"/>
</dbReference>
<dbReference type="FunFam" id="3.40.50.300:FF:000006">
    <property type="entry name" value="DNA-binding transcriptional regulator NtrC"/>
    <property type="match status" value="1"/>
</dbReference>
<keyword evidence="13 16" id="KW-0535">Nitrogen fixation</keyword>
<protein>
    <recommendedName>
        <fullName evidence="2 16">DNA-binding transcriptional regulator NtrC</fullName>
    </recommendedName>
    <alternativeName>
        <fullName evidence="16">Nitrogen regulation protein NR(I)</fullName>
    </alternativeName>
</protein>
<evidence type="ECO:0000259" key="17">
    <source>
        <dbReference type="PROSITE" id="PS50045"/>
    </source>
</evidence>
<dbReference type="Pfam" id="PF25601">
    <property type="entry name" value="AAA_lid_14"/>
    <property type="match status" value="1"/>
</dbReference>
<keyword evidence="6 16" id="KW-0547">Nucleotide-binding</keyword>
<dbReference type="InterPro" id="IPR002197">
    <property type="entry name" value="HTH_Fis"/>
</dbReference>
<dbReference type="Pfam" id="PF00158">
    <property type="entry name" value="Sigma54_activat"/>
    <property type="match status" value="1"/>
</dbReference>
<dbReference type="PROSITE" id="PS50045">
    <property type="entry name" value="SIGMA54_INTERACT_4"/>
    <property type="match status" value="1"/>
</dbReference>
<comment type="subcellular location">
    <subcellularLocation>
        <location evidence="1 16">Cytoplasm</location>
    </subcellularLocation>
</comment>